<dbReference type="GO" id="GO:0015920">
    <property type="term" value="P:lipopolysaccharide transport"/>
    <property type="evidence" value="ECO:0007669"/>
    <property type="project" value="TreeGrafter"/>
</dbReference>
<feature type="transmembrane region" description="Helical" evidence="6">
    <location>
        <begin position="62"/>
        <end position="80"/>
    </location>
</feature>
<keyword evidence="4 6" id="KW-1133">Transmembrane helix</keyword>
<dbReference type="PANTHER" id="PTHR33529:SF2">
    <property type="entry name" value="LIPOPOLYSACCHARIDE EXPORT SYSTEM PERMEASE PROTEIN LPTG"/>
    <property type="match status" value="1"/>
</dbReference>
<evidence type="ECO:0000256" key="3">
    <source>
        <dbReference type="ARBA" id="ARBA00022692"/>
    </source>
</evidence>
<dbReference type="PATRIC" id="fig|1292034.3.peg.2270"/>
<protein>
    <submittedName>
        <fullName evidence="7">Putative permease</fullName>
    </submittedName>
</protein>
<dbReference type="GO" id="GO:0043190">
    <property type="term" value="C:ATP-binding cassette (ABC) transporter complex"/>
    <property type="evidence" value="ECO:0007669"/>
    <property type="project" value="TreeGrafter"/>
</dbReference>
<organism evidence="7 8">
    <name type="scientific">Caulobacter vibrioides OR37</name>
    <dbReference type="NCBI Taxonomy" id="1292034"/>
    <lineage>
        <taxon>Bacteria</taxon>
        <taxon>Pseudomonadati</taxon>
        <taxon>Pseudomonadota</taxon>
        <taxon>Alphaproteobacteria</taxon>
        <taxon>Caulobacterales</taxon>
        <taxon>Caulobacteraceae</taxon>
        <taxon>Caulobacter</taxon>
    </lineage>
</organism>
<reference evidence="7 8" key="1">
    <citation type="journal article" date="2013" name="Genome Announc.">
        <title>Draft Genome Sequence for Caulobacter sp. Strain OR37, a Bacterium Tolerant to Heavy Metals.</title>
        <authorList>
            <person name="Utturkar S.M."/>
            <person name="Bollmann A."/>
            <person name="Brzoska R.M."/>
            <person name="Klingeman D.M."/>
            <person name="Epstein S.E."/>
            <person name="Palumbo A.V."/>
            <person name="Brown S.D."/>
        </authorList>
    </citation>
    <scope>NUCLEOTIDE SEQUENCE [LARGE SCALE GENOMIC DNA]</scope>
    <source>
        <strain evidence="7 8">OR37</strain>
    </source>
</reference>
<dbReference type="OrthoDB" id="8434951at2"/>
<dbReference type="STRING" id="1292034.OR37_02285"/>
<keyword evidence="8" id="KW-1185">Reference proteome</keyword>
<dbReference type="PANTHER" id="PTHR33529">
    <property type="entry name" value="SLR0882 PROTEIN-RELATED"/>
    <property type="match status" value="1"/>
</dbReference>
<evidence type="ECO:0000256" key="5">
    <source>
        <dbReference type="ARBA" id="ARBA00023136"/>
    </source>
</evidence>
<comment type="caution">
    <text evidence="7">The sequence shown here is derived from an EMBL/GenBank/DDBJ whole genome shotgun (WGS) entry which is preliminary data.</text>
</comment>
<accession>R0E8P3</accession>
<evidence type="ECO:0000256" key="1">
    <source>
        <dbReference type="ARBA" id="ARBA00004651"/>
    </source>
</evidence>
<name>R0E8P3_CAUVI</name>
<dbReference type="Proteomes" id="UP000013063">
    <property type="component" value="Unassembled WGS sequence"/>
</dbReference>
<keyword evidence="5 6" id="KW-0472">Membrane</keyword>
<dbReference type="Pfam" id="PF03739">
    <property type="entry name" value="LptF_LptG"/>
    <property type="match status" value="1"/>
</dbReference>
<sequence>MKLQLYILRTVAIQIFAAALILMSILQILDLLDVTSDILDRGLGVAGVAYYAALRLPRLFEQVAPISVLAGGLFAFSGLARESAIVAMRASGISGYRIVGMAVPAAVAVMLLDVLCAQVLAPRADPALADWWKNTTPVAERKTPAPRTFRAGGDLVTAAQASADGRELSQITIYRRDAKGLLTEKLEAPSAQYQPGGGWMLRQPKTTRFTGEIAQTSTADSARWPNRLNPQDVQGLFGGDALPTAASARRALENGGSDRPESFYATHLQAAFANPFVALVMLLLSAPVALANFRSGQGAILLTGGLAAGLLFLVANGMLTALGESGALSPFLAVWAAPAIFGALAVRTFLALEG</sequence>
<feature type="transmembrane region" description="Helical" evidence="6">
    <location>
        <begin position="272"/>
        <end position="293"/>
    </location>
</feature>
<keyword evidence="2" id="KW-1003">Cell membrane</keyword>
<feature type="transmembrane region" description="Helical" evidence="6">
    <location>
        <begin position="101"/>
        <end position="121"/>
    </location>
</feature>
<evidence type="ECO:0000313" key="8">
    <source>
        <dbReference type="Proteomes" id="UP000013063"/>
    </source>
</evidence>
<comment type="subcellular location">
    <subcellularLocation>
        <location evidence="1">Cell membrane</location>
        <topology evidence="1">Multi-pass membrane protein</topology>
    </subcellularLocation>
</comment>
<proteinExistence type="predicted"/>
<feature type="transmembrane region" description="Helical" evidence="6">
    <location>
        <begin position="300"/>
        <end position="319"/>
    </location>
</feature>
<dbReference type="eggNOG" id="COG0795">
    <property type="taxonomic scope" value="Bacteria"/>
</dbReference>
<evidence type="ECO:0000313" key="7">
    <source>
        <dbReference type="EMBL" id="ENZ81858.1"/>
    </source>
</evidence>
<evidence type="ECO:0000256" key="4">
    <source>
        <dbReference type="ARBA" id="ARBA00022989"/>
    </source>
</evidence>
<dbReference type="AlphaFoldDB" id="R0E8P3"/>
<dbReference type="RefSeq" id="WP_004619769.1">
    <property type="nucleotide sequence ID" value="NZ_APMP01000012.1"/>
</dbReference>
<dbReference type="InterPro" id="IPR005495">
    <property type="entry name" value="LptG/LptF_permease"/>
</dbReference>
<evidence type="ECO:0000256" key="2">
    <source>
        <dbReference type="ARBA" id="ARBA00022475"/>
    </source>
</evidence>
<feature type="transmembrane region" description="Helical" evidence="6">
    <location>
        <begin position="6"/>
        <end position="26"/>
    </location>
</feature>
<gene>
    <name evidence="7" type="ORF">OR37_02285</name>
</gene>
<feature type="transmembrane region" description="Helical" evidence="6">
    <location>
        <begin position="331"/>
        <end position="352"/>
    </location>
</feature>
<dbReference type="EMBL" id="APMP01000012">
    <property type="protein sequence ID" value="ENZ81858.1"/>
    <property type="molecule type" value="Genomic_DNA"/>
</dbReference>
<evidence type="ECO:0000256" key="6">
    <source>
        <dbReference type="SAM" id="Phobius"/>
    </source>
</evidence>
<keyword evidence="3 6" id="KW-0812">Transmembrane</keyword>